<reference evidence="3 4" key="1">
    <citation type="submission" date="2014-09" db="EMBL/GenBank/DDBJ databases">
        <authorList>
            <person name="Ellenberger Sabrina"/>
        </authorList>
    </citation>
    <scope>NUCLEOTIDE SEQUENCE [LARGE SCALE GENOMIC DNA]</scope>
    <source>
        <strain evidence="3 4">CBS 412.66</strain>
    </source>
</reference>
<sequence length="313" mass="32008">MPRSACVGLLGALDFNVVTFVMALLIFCSPKSTGLALYSLVVLLFGLVVGVGLWVLWPRRHAMLSLFQLVCGATAASPCLTSSRLVFPALPPAVVAVEPAVSAPATTDVSGVLPAASVDLFPAPACSVVSPAPSPTMAVAAKPALMIESVAPAVLSLPAASGADVGLVLCGVGGPACVVPPGDKILISVSPRVKKVVKKRWSCKSRRQITRTNLSSLGVEVPPTPMSIDESNESIAADVPLLPAAMEDVIFSSRGIWFPASAAAATPAPSLSADARPVGFAGPDSRPPAAASTNKEAAIANRPIAIPRRCRRP</sequence>
<name>A0A0B7N4J6_9FUNG</name>
<keyword evidence="2" id="KW-1133">Transmembrane helix</keyword>
<evidence type="ECO:0000313" key="3">
    <source>
        <dbReference type="EMBL" id="CEP12327.1"/>
    </source>
</evidence>
<dbReference type="Proteomes" id="UP000054107">
    <property type="component" value="Unassembled WGS sequence"/>
</dbReference>
<proteinExistence type="predicted"/>
<evidence type="ECO:0000313" key="4">
    <source>
        <dbReference type="Proteomes" id="UP000054107"/>
    </source>
</evidence>
<protein>
    <submittedName>
        <fullName evidence="3">Uncharacterized protein</fullName>
    </submittedName>
</protein>
<organism evidence="3 4">
    <name type="scientific">Parasitella parasitica</name>
    <dbReference type="NCBI Taxonomy" id="35722"/>
    <lineage>
        <taxon>Eukaryota</taxon>
        <taxon>Fungi</taxon>
        <taxon>Fungi incertae sedis</taxon>
        <taxon>Mucoromycota</taxon>
        <taxon>Mucoromycotina</taxon>
        <taxon>Mucoromycetes</taxon>
        <taxon>Mucorales</taxon>
        <taxon>Mucorineae</taxon>
        <taxon>Mucoraceae</taxon>
        <taxon>Parasitella</taxon>
    </lineage>
</organism>
<feature type="region of interest" description="Disordered" evidence="1">
    <location>
        <begin position="272"/>
        <end position="313"/>
    </location>
</feature>
<keyword evidence="2" id="KW-0812">Transmembrane</keyword>
<gene>
    <name evidence="3" type="primary">PARPA_06261.1 scaffold 21360</name>
</gene>
<evidence type="ECO:0000256" key="2">
    <source>
        <dbReference type="SAM" id="Phobius"/>
    </source>
</evidence>
<accession>A0A0B7N4J6</accession>
<dbReference type="AlphaFoldDB" id="A0A0B7N4J6"/>
<keyword evidence="2" id="KW-0472">Membrane</keyword>
<dbReference type="EMBL" id="LN727601">
    <property type="protein sequence ID" value="CEP12327.1"/>
    <property type="molecule type" value="Genomic_DNA"/>
</dbReference>
<feature type="transmembrane region" description="Helical" evidence="2">
    <location>
        <begin position="7"/>
        <end position="29"/>
    </location>
</feature>
<keyword evidence="4" id="KW-1185">Reference proteome</keyword>
<feature type="compositionally biased region" description="Low complexity" evidence="1">
    <location>
        <begin position="297"/>
        <end position="307"/>
    </location>
</feature>
<feature type="transmembrane region" description="Helical" evidence="2">
    <location>
        <begin position="35"/>
        <end position="57"/>
    </location>
</feature>
<evidence type="ECO:0000256" key="1">
    <source>
        <dbReference type="SAM" id="MobiDB-lite"/>
    </source>
</evidence>